<reference evidence="2 3" key="1">
    <citation type="submission" date="2020-08" db="EMBL/GenBank/DDBJ databases">
        <title>Genome public.</title>
        <authorList>
            <person name="Liu C."/>
            <person name="Sun Q."/>
        </authorList>
    </citation>
    <scope>NUCLEOTIDE SEQUENCE [LARGE SCALE GENOMIC DNA]</scope>
    <source>
        <strain evidence="2 3">NSJ-36</strain>
    </source>
</reference>
<sequence>MSNVYQIIKEQIRIIDYAPRLGFTVKRKGKYYSLKEHDSVIIDPEKNCFWRNSVPTMGTAIGRGGSIIDFVLEFTNMDLHEVLKVLTQEIGGAEQLSQLPQFEIRSADKKRIFRLPEKDQHMHNVFAYLVKTRKIAPDIVQEMIHRKQLYQDVHKNCVFVGYDHAEKEKPVFACLRGTNTYRSFYGDVPGCDYKQGIYVDNQAAAIYITESMIESLSVMTLKREHWKNFNYLALAGVGKVESIYSYLPDRSIKEIWIGTNNDHGGKLACDLLKKIIGKERPDVQIIVDLPEQENDWNDLLKKKG</sequence>
<dbReference type="EMBL" id="JACOOY010000022">
    <property type="protein sequence ID" value="MBC5666212.1"/>
    <property type="molecule type" value="Genomic_DNA"/>
</dbReference>
<evidence type="ECO:0000259" key="1">
    <source>
        <dbReference type="Pfam" id="PF13154"/>
    </source>
</evidence>
<dbReference type="RefSeq" id="WP_117538492.1">
    <property type="nucleotide sequence ID" value="NZ_JACOOY010000022.1"/>
</dbReference>
<dbReference type="Proteomes" id="UP000647235">
    <property type="component" value="Unassembled WGS sequence"/>
</dbReference>
<evidence type="ECO:0000313" key="3">
    <source>
        <dbReference type="Proteomes" id="UP000647235"/>
    </source>
</evidence>
<dbReference type="Gene3D" id="3.90.580.10">
    <property type="entry name" value="Zinc finger, CHC2-type domain"/>
    <property type="match status" value="1"/>
</dbReference>
<name>A0ABR7EXY7_9FIRM</name>
<proteinExistence type="predicted"/>
<dbReference type="Pfam" id="PF13155">
    <property type="entry name" value="Toprim_2"/>
    <property type="match status" value="1"/>
</dbReference>
<dbReference type="SUPFAM" id="SSF57783">
    <property type="entry name" value="Zinc beta-ribbon"/>
    <property type="match status" value="1"/>
</dbReference>
<gene>
    <name evidence="2" type="ORF">H8S07_13325</name>
</gene>
<accession>A0ABR7EXY7</accession>
<dbReference type="InterPro" id="IPR025054">
    <property type="entry name" value="DUF3991"/>
</dbReference>
<protein>
    <submittedName>
        <fullName evidence="2">DUF3991 domain-containing protein</fullName>
    </submittedName>
</protein>
<keyword evidence="3" id="KW-1185">Reference proteome</keyword>
<comment type="caution">
    <text evidence="2">The sequence shown here is derived from an EMBL/GenBank/DDBJ whole genome shotgun (WGS) entry which is preliminary data.</text>
</comment>
<dbReference type="InterPro" id="IPR036977">
    <property type="entry name" value="DNA_primase_Znf_CHC2"/>
</dbReference>
<organism evidence="2 3">
    <name type="scientific">Dorea hominis</name>
    <dbReference type="NCBI Taxonomy" id="2763040"/>
    <lineage>
        <taxon>Bacteria</taxon>
        <taxon>Bacillati</taxon>
        <taxon>Bacillota</taxon>
        <taxon>Clostridia</taxon>
        <taxon>Lachnospirales</taxon>
        <taxon>Lachnospiraceae</taxon>
        <taxon>Dorea</taxon>
    </lineage>
</organism>
<feature type="domain" description="DUF3991" evidence="1">
    <location>
        <begin position="127"/>
        <end position="190"/>
    </location>
</feature>
<dbReference type="Pfam" id="PF13154">
    <property type="entry name" value="DUF3991"/>
    <property type="match status" value="1"/>
</dbReference>
<dbReference type="Gene3D" id="3.40.1360.10">
    <property type="match status" value="1"/>
</dbReference>
<evidence type="ECO:0000313" key="2">
    <source>
        <dbReference type="EMBL" id="MBC5666212.1"/>
    </source>
</evidence>